<dbReference type="Gene3D" id="3.60.15.10">
    <property type="entry name" value="Ribonuclease Z/Hydroxyacylglutathione hydrolase-like"/>
    <property type="match status" value="1"/>
</dbReference>
<feature type="domain" description="Metallo-beta-lactamase" evidence="1">
    <location>
        <begin position="19"/>
        <end position="226"/>
    </location>
</feature>
<dbReference type="PANTHER" id="PTHR42951:SF14">
    <property type="entry name" value="METALLO-BETA-LACTAMASE SUPERFAMILY PROTEIN"/>
    <property type="match status" value="1"/>
</dbReference>
<dbReference type="PANTHER" id="PTHR42951">
    <property type="entry name" value="METALLO-BETA-LACTAMASE DOMAIN-CONTAINING"/>
    <property type="match status" value="1"/>
</dbReference>
<dbReference type="InterPro" id="IPR050855">
    <property type="entry name" value="NDM-1-like"/>
</dbReference>
<organism evidence="2">
    <name type="scientific">uncultured Solirubrobacteraceae bacterium</name>
    <dbReference type="NCBI Taxonomy" id="1162706"/>
    <lineage>
        <taxon>Bacteria</taxon>
        <taxon>Bacillati</taxon>
        <taxon>Actinomycetota</taxon>
        <taxon>Thermoleophilia</taxon>
        <taxon>Solirubrobacterales</taxon>
        <taxon>Solirubrobacteraceae</taxon>
        <taxon>environmental samples</taxon>
    </lineage>
</organism>
<accession>A0A6J4SPW0</accession>
<dbReference type="SUPFAM" id="SSF56281">
    <property type="entry name" value="Metallo-hydrolase/oxidoreductase"/>
    <property type="match status" value="1"/>
</dbReference>
<dbReference type="SMART" id="SM00849">
    <property type="entry name" value="Lactamase_B"/>
    <property type="match status" value="1"/>
</dbReference>
<dbReference type="GO" id="GO:0016787">
    <property type="term" value="F:hydrolase activity"/>
    <property type="evidence" value="ECO:0007669"/>
    <property type="project" value="UniProtKB-KW"/>
</dbReference>
<reference evidence="2" key="1">
    <citation type="submission" date="2020-02" db="EMBL/GenBank/DDBJ databases">
        <authorList>
            <person name="Meier V. D."/>
        </authorList>
    </citation>
    <scope>NUCLEOTIDE SEQUENCE</scope>
    <source>
        <strain evidence="2">AVDCRST_MAG85</strain>
    </source>
</reference>
<evidence type="ECO:0000259" key="1">
    <source>
        <dbReference type="SMART" id="SM00849"/>
    </source>
</evidence>
<dbReference type="InterPro" id="IPR036866">
    <property type="entry name" value="RibonucZ/Hydroxyglut_hydro"/>
</dbReference>
<dbReference type="EMBL" id="CADCVT010000193">
    <property type="protein sequence ID" value="CAA9501452.1"/>
    <property type="molecule type" value="Genomic_DNA"/>
</dbReference>
<dbReference type="Pfam" id="PF00753">
    <property type="entry name" value="Lactamase_B"/>
    <property type="match status" value="1"/>
</dbReference>
<keyword evidence="2" id="KW-0378">Hydrolase</keyword>
<dbReference type="CDD" id="cd07721">
    <property type="entry name" value="yflN-like_MBL-fold"/>
    <property type="match status" value="1"/>
</dbReference>
<proteinExistence type="predicted"/>
<name>A0A6J4SPW0_9ACTN</name>
<gene>
    <name evidence="2" type="ORF">AVDCRST_MAG85-1787</name>
</gene>
<dbReference type="AlphaFoldDB" id="A0A6J4SPW0"/>
<evidence type="ECO:0000313" key="2">
    <source>
        <dbReference type="EMBL" id="CAA9501452.1"/>
    </source>
</evidence>
<dbReference type="InterPro" id="IPR001279">
    <property type="entry name" value="Metallo-B-lactamas"/>
</dbReference>
<sequence>MALRLTTIAPGVHRLATRYTNWYVLEEGGRLTVLDAGLPGDWRRANAALAGLGYALSDVDAVLITHHHPDHAGNAERFRAAGATVHAHPADAPAVRGDRGGVRLKQRLPFLRQRWYRIYMLHVLANGVTRVPAVAELDHLADGEVLDVPGSPRVVHAPGHTPGSCAVLLEGRSLLFSGDALVTLDMTEGKRGPQVIRGPDTDDAELALQSLDVLAATRAETVLPGHGEPWTQGVEEAVAIARRGA</sequence>
<protein>
    <submittedName>
        <fullName evidence="2">MBL-fold metallo-hydrolase superfamily</fullName>
    </submittedName>
</protein>